<dbReference type="Pfam" id="PF12796">
    <property type="entry name" value="Ank_2"/>
    <property type="match status" value="1"/>
</dbReference>
<comment type="subcellular location">
    <subcellularLocation>
        <location evidence="1">Cell membrane</location>
        <topology evidence="1">Multi-pass membrane protein</topology>
    </subcellularLocation>
</comment>
<dbReference type="InterPro" id="IPR005821">
    <property type="entry name" value="Ion_trans_dom"/>
</dbReference>
<evidence type="ECO:0000259" key="14">
    <source>
        <dbReference type="Pfam" id="PF00520"/>
    </source>
</evidence>
<dbReference type="OrthoDB" id="20872at2759"/>
<dbReference type="PROSITE" id="PS50297">
    <property type="entry name" value="ANK_REP_REGION"/>
    <property type="match status" value="1"/>
</dbReference>
<dbReference type="PROSITE" id="PS50088">
    <property type="entry name" value="ANK_REPEAT"/>
    <property type="match status" value="1"/>
</dbReference>
<feature type="transmembrane region" description="Helical" evidence="13">
    <location>
        <begin position="362"/>
        <end position="382"/>
    </location>
</feature>
<evidence type="ECO:0000256" key="6">
    <source>
        <dbReference type="ARBA" id="ARBA00022737"/>
    </source>
</evidence>
<evidence type="ECO:0000256" key="3">
    <source>
        <dbReference type="ARBA" id="ARBA00022475"/>
    </source>
</evidence>
<dbReference type="SUPFAM" id="SSF48403">
    <property type="entry name" value="Ankyrin repeat"/>
    <property type="match status" value="1"/>
</dbReference>
<dbReference type="AlphaFoldDB" id="A0A0G4ETN4"/>
<keyword evidence="4" id="KW-0109">Calcium transport</keyword>
<feature type="domain" description="Ion transport" evidence="14">
    <location>
        <begin position="239"/>
        <end position="439"/>
    </location>
</feature>
<evidence type="ECO:0000256" key="2">
    <source>
        <dbReference type="ARBA" id="ARBA00022448"/>
    </source>
</evidence>
<feature type="transmembrane region" description="Helical" evidence="13">
    <location>
        <begin position="296"/>
        <end position="315"/>
    </location>
</feature>
<dbReference type="InterPro" id="IPR002110">
    <property type="entry name" value="Ankyrin_rpt"/>
</dbReference>
<dbReference type="Proteomes" id="UP000041254">
    <property type="component" value="Unassembled WGS sequence"/>
</dbReference>
<keyword evidence="2" id="KW-0813">Transport</keyword>
<feature type="repeat" description="ANK" evidence="12">
    <location>
        <begin position="35"/>
        <end position="62"/>
    </location>
</feature>
<keyword evidence="12" id="KW-0040">ANK repeat</keyword>
<feature type="transmembrane region" description="Helical" evidence="13">
    <location>
        <begin position="231"/>
        <end position="251"/>
    </location>
</feature>
<reference evidence="15 16" key="1">
    <citation type="submission" date="2014-11" db="EMBL/GenBank/DDBJ databases">
        <authorList>
            <person name="Zhu J."/>
            <person name="Qi W."/>
            <person name="Song R."/>
        </authorList>
    </citation>
    <scope>NUCLEOTIDE SEQUENCE [LARGE SCALE GENOMIC DNA]</scope>
</reference>
<name>A0A0G4ETN4_VITBC</name>
<evidence type="ECO:0000256" key="9">
    <source>
        <dbReference type="ARBA" id="ARBA00023065"/>
    </source>
</evidence>
<evidence type="ECO:0000256" key="7">
    <source>
        <dbReference type="ARBA" id="ARBA00022837"/>
    </source>
</evidence>
<dbReference type="GO" id="GO:0005886">
    <property type="term" value="C:plasma membrane"/>
    <property type="evidence" value="ECO:0007669"/>
    <property type="project" value="UniProtKB-SubCell"/>
</dbReference>
<dbReference type="EMBL" id="CDMY01000304">
    <property type="protein sequence ID" value="CEM01024.1"/>
    <property type="molecule type" value="Genomic_DNA"/>
</dbReference>
<keyword evidence="10 13" id="KW-0472">Membrane</keyword>
<evidence type="ECO:0000256" key="1">
    <source>
        <dbReference type="ARBA" id="ARBA00004651"/>
    </source>
</evidence>
<accession>A0A0G4ETN4</accession>
<feature type="transmembrane region" description="Helical" evidence="13">
    <location>
        <begin position="327"/>
        <end position="355"/>
    </location>
</feature>
<evidence type="ECO:0000256" key="11">
    <source>
        <dbReference type="ARBA" id="ARBA00023303"/>
    </source>
</evidence>
<dbReference type="SMART" id="SM00248">
    <property type="entry name" value="ANK"/>
    <property type="match status" value="1"/>
</dbReference>
<evidence type="ECO:0000313" key="15">
    <source>
        <dbReference type="EMBL" id="CEM01024.1"/>
    </source>
</evidence>
<dbReference type="GO" id="GO:0098703">
    <property type="term" value="P:calcium ion import across plasma membrane"/>
    <property type="evidence" value="ECO:0007669"/>
    <property type="project" value="TreeGrafter"/>
</dbReference>
<dbReference type="PANTHER" id="PTHR10582">
    <property type="entry name" value="TRANSIENT RECEPTOR POTENTIAL ION CHANNEL PROTEIN"/>
    <property type="match status" value="1"/>
</dbReference>
<gene>
    <name evidence="15" type="ORF">Vbra_8126</name>
</gene>
<evidence type="ECO:0000256" key="8">
    <source>
        <dbReference type="ARBA" id="ARBA00022989"/>
    </source>
</evidence>
<evidence type="ECO:0000256" key="12">
    <source>
        <dbReference type="PROSITE-ProRule" id="PRU00023"/>
    </source>
</evidence>
<evidence type="ECO:0000256" key="13">
    <source>
        <dbReference type="SAM" id="Phobius"/>
    </source>
</evidence>
<dbReference type="InterPro" id="IPR024862">
    <property type="entry name" value="TRPV"/>
</dbReference>
<keyword evidence="7" id="KW-0106">Calcium</keyword>
<protein>
    <recommendedName>
        <fullName evidence="14">Ion transport domain-containing protein</fullName>
    </recommendedName>
</protein>
<keyword evidence="8 13" id="KW-1133">Transmembrane helix</keyword>
<dbReference type="Gene3D" id="1.25.40.20">
    <property type="entry name" value="Ankyrin repeat-containing domain"/>
    <property type="match status" value="1"/>
</dbReference>
<dbReference type="Pfam" id="PF00520">
    <property type="entry name" value="Ion_trans"/>
    <property type="match status" value="1"/>
</dbReference>
<evidence type="ECO:0000313" key="16">
    <source>
        <dbReference type="Proteomes" id="UP000041254"/>
    </source>
</evidence>
<dbReference type="PhylomeDB" id="A0A0G4ETN4"/>
<dbReference type="VEuPathDB" id="CryptoDB:Vbra_8126"/>
<keyword evidence="3" id="KW-1003">Cell membrane</keyword>
<keyword evidence="5 13" id="KW-0812">Transmembrane</keyword>
<dbReference type="InterPro" id="IPR036770">
    <property type="entry name" value="Ankyrin_rpt-contain_sf"/>
</dbReference>
<feature type="transmembrane region" description="Helical" evidence="13">
    <location>
        <begin position="263"/>
        <end position="284"/>
    </location>
</feature>
<keyword evidence="6" id="KW-0677">Repeat</keyword>
<keyword evidence="11" id="KW-0407">Ion channel</keyword>
<keyword evidence="16" id="KW-1185">Reference proteome</keyword>
<dbReference type="PANTHER" id="PTHR10582:SF2">
    <property type="entry name" value="INACTIVE"/>
    <property type="match status" value="1"/>
</dbReference>
<evidence type="ECO:0000256" key="4">
    <source>
        <dbReference type="ARBA" id="ARBA00022568"/>
    </source>
</evidence>
<organism evidence="15 16">
    <name type="scientific">Vitrella brassicaformis (strain CCMP3155)</name>
    <dbReference type="NCBI Taxonomy" id="1169540"/>
    <lineage>
        <taxon>Eukaryota</taxon>
        <taxon>Sar</taxon>
        <taxon>Alveolata</taxon>
        <taxon>Colpodellida</taxon>
        <taxon>Vitrellaceae</taxon>
        <taxon>Vitrella</taxon>
    </lineage>
</organism>
<sequence>MPLHCAAGESGAAPVVEKFVEWGGDGLLEAQEFTAKRTPLYYAAANDHLEVVEWILKRNPDLLKIGGVDGKTPLNIAKPKAVAVMVAVAGTTVMELLTSGKSPEPHGLSGVVPGVKRFLKDGSESPGLDTLRWCSVFRQLMQSRPKDSLADDLMNIADWQEAFTAFCADTDEAQFQYLLGGKEKEWFALLESAEPLQVVIQANSVAFVTCFWRNRYTLSDDELSQMLSPRIVFFTRALSMLLMVAFVLLHIQSIKEDSGVMLTWLWGTVLTGVGFILLETFQAIRLKASYWADSWNIIDFACSLSIAGFIAIHFAGWSSSAEMSSGIVIALGFALRLLQTASLHPAVGPLILAILRMLSDISIFLFVYLYILMVFAGMFTLLSSDGDSEYFGNYGKAMLTLFYAGLGDFNAALDKAIESHDTVRTVLLFIYVVLSSIIL</sequence>
<dbReference type="InParanoid" id="A0A0G4ETN4"/>
<dbReference type="GO" id="GO:0005216">
    <property type="term" value="F:monoatomic ion channel activity"/>
    <property type="evidence" value="ECO:0007669"/>
    <property type="project" value="InterPro"/>
</dbReference>
<evidence type="ECO:0000256" key="10">
    <source>
        <dbReference type="ARBA" id="ARBA00023136"/>
    </source>
</evidence>
<dbReference type="Gene3D" id="1.10.287.70">
    <property type="match status" value="1"/>
</dbReference>
<evidence type="ECO:0000256" key="5">
    <source>
        <dbReference type="ARBA" id="ARBA00022692"/>
    </source>
</evidence>
<proteinExistence type="predicted"/>
<keyword evidence="9" id="KW-0406">Ion transport</keyword>